<dbReference type="Proteomes" id="UP000008281">
    <property type="component" value="Unassembled WGS sequence"/>
</dbReference>
<feature type="compositionally biased region" description="Basic and acidic residues" evidence="1">
    <location>
        <begin position="124"/>
        <end position="160"/>
    </location>
</feature>
<feature type="region of interest" description="Disordered" evidence="1">
    <location>
        <begin position="497"/>
        <end position="591"/>
    </location>
</feature>
<dbReference type="OMA" id="INNRPFW"/>
<feature type="compositionally biased region" description="Polar residues" evidence="1">
    <location>
        <begin position="228"/>
        <end position="240"/>
    </location>
</feature>
<name>E3NIP1_CAERE</name>
<feature type="compositionally biased region" description="Basic and acidic residues" evidence="1">
    <location>
        <begin position="102"/>
        <end position="117"/>
    </location>
</feature>
<sequence>MSWFQSVWCQNTKVAKCLGFETSLETHIPQSWNVFFQLTKSVMDVNSSDQNGKPSINNSAEDQKDQKEQRERSELPPVLRPKFSKKRRRRRLKTKTTSREATISKDDEGTVDKMEEKPWEDEEKPSLDKPSVEKQSAEKDEDGHRDIVPRDTREREPGERETEEPECQDSEIRILTVEPQNSDTDLVKKVTTPVTVTTDDKSDEKRKKATKEGSKRARRKRVIKQKGSGRNSGRKQQLQLSDERRRRKKLNNGSKESLASPRASTYVPLKLDKSAENVVRKGRASNKQSDSMGPPSVDKRNPAKKKSFFKNIFDKTKSWMRKSDDVAQPTKEMLFKSYVSPEYDMNNPVDFTPDPTSYLKKILTRKDIERVPKNARCEREDVFINNRPFWIHRTNEDVIPKCKLLSHTGLIAQHSQDAQCFLRGLPERATTYNPKGDSLEKMMAIDKVIGVDPTDPTKEKELKRVTSNTFFSTCHVQAFKHSAEGKRKLEEFEAKWTNNTKDLAPPKVTFPHLHQSPGEKKDSGSGDKSQPPSTMLWVYNRKERPPPHDPPLSRTFASVAFTTVEPTKKQSKAQMSASITSESQQVKIGSK</sequence>
<dbReference type="HOGENOM" id="CLU_524020_0_0_1"/>
<evidence type="ECO:0000313" key="2">
    <source>
        <dbReference type="EMBL" id="EFO99271.1"/>
    </source>
</evidence>
<feature type="compositionally biased region" description="Basic and acidic residues" evidence="1">
    <location>
        <begin position="198"/>
        <end position="215"/>
    </location>
</feature>
<dbReference type="PANTHER" id="PTHR21720">
    <property type="entry name" value="DUF5523 DOMAIN-CONTAINING PROTEIN-RELATED-RELATED"/>
    <property type="match status" value="1"/>
</dbReference>
<keyword evidence="3" id="KW-1185">Reference proteome</keyword>
<dbReference type="FunCoup" id="E3NIP1">
    <property type="interactions" value="1116"/>
</dbReference>
<feature type="compositionally biased region" description="Polar residues" evidence="1">
    <location>
        <begin position="46"/>
        <end position="60"/>
    </location>
</feature>
<accession>E3NIP1</accession>
<feature type="region of interest" description="Disordered" evidence="1">
    <location>
        <begin position="46"/>
        <end position="306"/>
    </location>
</feature>
<gene>
    <name evidence="2" type="ORF">CRE_14343</name>
</gene>
<dbReference type="AlphaFoldDB" id="E3NIP1"/>
<dbReference type="STRING" id="31234.E3NIP1"/>
<dbReference type="PANTHER" id="PTHR21720:SF4">
    <property type="entry name" value="SET DOMAIN-CONTAINING PROTEIN"/>
    <property type="match status" value="1"/>
</dbReference>
<feature type="compositionally biased region" description="Basic residues" evidence="1">
    <location>
        <begin position="82"/>
        <end position="96"/>
    </location>
</feature>
<dbReference type="OrthoDB" id="5875242at2759"/>
<dbReference type="InParanoid" id="E3NIP1"/>
<evidence type="ECO:0000313" key="3">
    <source>
        <dbReference type="Proteomes" id="UP000008281"/>
    </source>
</evidence>
<feature type="compositionally biased region" description="Basic and acidic residues" evidence="1">
    <location>
        <begin position="61"/>
        <end position="74"/>
    </location>
</feature>
<evidence type="ECO:0000256" key="1">
    <source>
        <dbReference type="SAM" id="MobiDB-lite"/>
    </source>
</evidence>
<feature type="compositionally biased region" description="Polar residues" evidence="1">
    <location>
        <begin position="572"/>
        <end position="591"/>
    </location>
</feature>
<dbReference type="eggNOG" id="ENOG502TFEA">
    <property type="taxonomic scope" value="Eukaryota"/>
</dbReference>
<dbReference type="EMBL" id="DS268709">
    <property type="protein sequence ID" value="EFO99271.1"/>
    <property type="molecule type" value="Genomic_DNA"/>
</dbReference>
<feature type="compositionally biased region" description="Basic and acidic residues" evidence="1">
    <location>
        <begin position="270"/>
        <end position="279"/>
    </location>
</feature>
<proteinExistence type="predicted"/>
<organism evidence="3">
    <name type="scientific">Caenorhabditis remanei</name>
    <name type="common">Caenorhabditis vulgaris</name>
    <dbReference type="NCBI Taxonomy" id="31234"/>
    <lineage>
        <taxon>Eukaryota</taxon>
        <taxon>Metazoa</taxon>
        <taxon>Ecdysozoa</taxon>
        <taxon>Nematoda</taxon>
        <taxon>Chromadorea</taxon>
        <taxon>Rhabditida</taxon>
        <taxon>Rhabditina</taxon>
        <taxon>Rhabditomorpha</taxon>
        <taxon>Rhabditoidea</taxon>
        <taxon>Rhabditidae</taxon>
        <taxon>Peloderinae</taxon>
        <taxon>Caenorhabditis</taxon>
    </lineage>
</organism>
<reference evidence="2" key="1">
    <citation type="submission" date="2007-07" db="EMBL/GenBank/DDBJ databases">
        <title>PCAP assembly of the Caenorhabditis remanei genome.</title>
        <authorList>
            <consortium name="The Caenorhabditis remanei Sequencing Consortium"/>
            <person name="Wilson R.K."/>
        </authorList>
    </citation>
    <scope>NUCLEOTIDE SEQUENCE [LARGE SCALE GENOMIC DNA]</scope>
    <source>
        <strain evidence="2">PB4641</strain>
    </source>
</reference>
<protein>
    <submittedName>
        <fullName evidence="2">Uncharacterized protein</fullName>
    </submittedName>
</protein>